<dbReference type="OrthoDB" id="3356769at2759"/>
<keyword evidence="3" id="KW-1185">Reference proteome</keyword>
<gene>
    <name evidence="2" type="ORF">BCV70DRAFT_202075</name>
</gene>
<feature type="region of interest" description="Disordered" evidence="1">
    <location>
        <begin position="301"/>
        <end position="328"/>
    </location>
</feature>
<organism evidence="2 3">
    <name type="scientific">Testicularia cyperi</name>
    <dbReference type="NCBI Taxonomy" id="1882483"/>
    <lineage>
        <taxon>Eukaryota</taxon>
        <taxon>Fungi</taxon>
        <taxon>Dikarya</taxon>
        <taxon>Basidiomycota</taxon>
        <taxon>Ustilaginomycotina</taxon>
        <taxon>Ustilaginomycetes</taxon>
        <taxon>Ustilaginales</taxon>
        <taxon>Anthracoideaceae</taxon>
        <taxon>Testicularia</taxon>
    </lineage>
</organism>
<proteinExistence type="predicted"/>
<feature type="region of interest" description="Disordered" evidence="1">
    <location>
        <begin position="534"/>
        <end position="564"/>
    </location>
</feature>
<dbReference type="AlphaFoldDB" id="A0A317XJ10"/>
<evidence type="ECO:0000313" key="3">
    <source>
        <dbReference type="Proteomes" id="UP000246740"/>
    </source>
</evidence>
<dbReference type="Proteomes" id="UP000246740">
    <property type="component" value="Unassembled WGS sequence"/>
</dbReference>
<dbReference type="InParanoid" id="A0A317XJ10"/>
<sequence>MDLKAIFLVRSDIMCGGFRSSKELLLSYVSLDRCNCSPKHPRLLSPSFASLVVCQTRSRNDPTPSIGTDVSDAYITQQRGSMDARSPGAMGRLPHDPDGQANGEADSSAAERHLEERLMSLKLHDPAGDLIAEVQASPLLASLPQPRLPPEVLERVIRHLQAGAVVGDPLTQLALVRLSCVSRLIRHWALEALYSVLVLPRHVREFRKWYSRSVKSQPSYQFAGYTRALFCGLDDVSNLTSFSAGWDHELLRLLHYCGPSLTHLSLWRAESTALLRDPGQVREGYRFGTAQPVQMWGEPINSADVDEDEGNEPEAENEAATDEHAPPEAMHADDLFSKEELDDMPGWLKAEIKAQGTRAVTIRHKAHLTPTRRIRRGHQGCQPTHLSLMISLPLLEHEDPKVFSRMSIWYRVQELDVHIPTPGHTPKVLRLLASLTKSPIRRLRISTSFTTLCLMTPPFPPSRNRDGPDIPHAQALQDRAVQAGLLARINLCEALDRILRDDILSRVVVDELLGKHYNSVPHLEQLLMRKSVGQQSPSSTLSASVGSENRAGKDSIRLPSVAAAPDSSGLEQSLRITITRGNQAVWGKLKDRLWDFRQRAEGISDGSWELVS</sequence>
<reference evidence="2 3" key="1">
    <citation type="journal article" date="2018" name="Mol. Biol. Evol.">
        <title>Broad Genomic Sampling Reveals a Smut Pathogenic Ancestry of the Fungal Clade Ustilaginomycotina.</title>
        <authorList>
            <person name="Kijpornyongpan T."/>
            <person name="Mondo S.J."/>
            <person name="Barry K."/>
            <person name="Sandor L."/>
            <person name="Lee J."/>
            <person name="Lipzen A."/>
            <person name="Pangilinan J."/>
            <person name="LaButti K."/>
            <person name="Hainaut M."/>
            <person name="Henrissat B."/>
            <person name="Grigoriev I.V."/>
            <person name="Spatafora J.W."/>
            <person name="Aime M.C."/>
        </authorList>
    </citation>
    <scope>NUCLEOTIDE SEQUENCE [LARGE SCALE GENOMIC DNA]</scope>
    <source>
        <strain evidence="2 3">MCA 3645</strain>
    </source>
</reference>
<accession>A0A317XJ10</accession>
<feature type="compositionally biased region" description="Polar residues" evidence="1">
    <location>
        <begin position="534"/>
        <end position="547"/>
    </location>
</feature>
<feature type="region of interest" description="Disordered" evidence="1">
    <location>
        <begin position="80"/>
        <end position="109"/>
    </location>
</feature>
<dbReference type="EMBL" id="KZ819199">
    <property type="protein sequence ID" value="PWY98296.1"/>
    <property type="molecule type" value="Genomic_DNA"/>
</dbReference>
<feature type="compositionally biased region" description="Acidic residues" evidence="1">
    <location>
        <begin position="304"/>
        <end position="320"/>
    </location>
</feature>
<evidence type="ECO:0000313" key="2">
    <source>
        <dbReference type="EMBL" id="PWY98296.1"/>
    </source>
</evidence>
<name>A0A317XJ10_9BASI</name>
<evidence type="ECO:0008006" key="4">
    <source>
        <dbReference type="Google" id="ProtNLM"/>
    </source>
</evidence>
<protein>
    <recommendedName>
        <fullName evidence="4">F-box domain-containing protein</fullName>
    </recommendedName>
</protein>
<evidence type="ECO:0000256" key="1">
    <source>
        <dbReference type="SAM" id="MobiDB-lite"/>
    </source>
</evidence>